<keyword evidence="2" id="KW-1185">Reference proteome</keyword>
<accession>A0A9D4X7N3</accession>
<organism evidence="1 2">
    <name type="scientific">Pisum sativum</name>
    <name type="common">Garden pea</name>
    <name type="synonym">Lathyrus oleraceus</name>
    <dbReference type="NCBI Taxonomy" id="3888"/>
    <lineage>
        <taxon>Eukaryota</taxon>
        <taxon>Viridiplantae</taxon>
        <taxon>Streptophyta</taxon>
        <taxon>Embryophyta</taxon>
        <taxon>Tracheophyta</taxon>
        <taxon>Spermatophyta</taxon>
        <taxon>Magnoliopsida</taxon>
        <taxon>eudicotyledons</taxon>
        <taxon>Gunneridae</taxon>
        <taxon>Pentapetalae</taxon>
        <taxon>rosids</taxon>
        <taxon>fabids</taxon>
        <taxon>Fabales</taxon>
        <taxon>Fabaceae</taxon>
        <taxon>Papilionoideae</taxon>
        <taxon>50 kb inversion clade</taxon>
        <taxon>NPAAA clade</taxon>
        <taxon>Hologalegina</taxon>
        <taxon>IRL clade</taxon>
        <taxon>Fabeae</taxon>
        <taxon>Lathyrus</taxon>
    </lineage>
</organism>
<protein>
    <submittedName>
        <fullName evidence="1">Uncharacterized protein</fullName>
    </submittedName>
</protein>
<proteinExistence type="predicted"/>
<evidence type="ECO:0000313" key="1">
    <source>
        <dbReference type="EMBL" id="KAI5413710.1"/>
    </source>
</evidence>
<evidence type="ECO:0000313" key="2">
    <source>
        <dbReference type="Proteomes" id="UP001058974"/>
    </source>
</evidence>
<comment type="caution">
    <text evidence="1">The sequence shown here is derived from an EMBL/GenBank/DDBJ whole genome shotgun (WGS) entry which is preliminary data.</text>
</comment>
<gene>
    <name evidence="1" type="ORF">KIW84_058033</name>
</gene>
<name>A0A9D4X7N3_PEA</name>
<reference evidence="1 2" key="1">
    <citation type="journal article" date="2022" name="Nat. Genet.">
        <title>Improved pea reference genome and pan-genome highlight genomic features and evolutionary characteristics.</title>
        <authorList>
            <person name="Yang T."/>
            <person name="Liu R."/>
            <person name="Luo Y."/>
            <person name="Hu S."/>
            <person name="Wang D."/>
            <person name="Wang C."/>
            <person name="Pandey M.K."/>
            <person name="Ge S."/>
            <person name="Xu Q."/>
            <person name="Li N."/>
            <person name="Li G."/>
            <person name="Huang Y."/>
            <person name="Saxena R.K."/>
            <person name="Ji Y."/>
            <person name="Li M."/>
            <person name="Yan X."/>
            <person name="He Y."/>
            <person name="Liu Y."/>
            <person name="Wang X."/>
            <person name="Xiang C."/>
            <person name="Varshney R.K."/>
            <person name="Ding H."/>
            <person name="Gao S."/>
            <person name="Zong X."/>
        </authorList>
    </citation>
    <scope>NUCLEOTIDE SEQUENCE [LARGE SCALE GENOMIC DNA]</scope>
    <source>
        <strain evidence="1 2">cv. Zhongwan 6</strain>
    </source>
</reference>
<dbReference type="Gramene" id="Psat05G0803300-T1">
    <property type="protein sequence ID" value="KAI5413710.1"/>
    <property type="gene ID" value="KIW84_058033"/>
</dbReference>
<dbReference type="Proteomes" id="UP001058974">
    <property type="component" value="Chromosome 5"/>
</dbReference>
<sequence>MDKEKWEELDLIASSTIRLSLAKNILVMFLVRHQPKSFGRNLNGYIKERNDITDSEMHVTEEVVDVENDDVDCGNDNVEFIWEREITSGVKERRNMLVKGDMNLRKKKKLRKGDVLGFTFDPIEDFLYGFQGSRG</sequence>
<dbReference type="AlphaFoldDB" id="A0A9D4X7N3"/>
<dbReference type="EMBL" id="JAMSHJ010000005">
    <property type="protein sequence ID" value="KAI5413710.1"/>
    <property type="molecule type" value="Genomic_DNA"/>
</dbReference>